<name>A0A1G8CFZ8_9FIRM</name>
<dbReference type="OrthoDB" id="2941282at2"/>
<sequence length="109" mass="13061">MKRIEGILYYSLREIALIVNKDYQTILRWFKISQQQRKEGKEGLLPIATVIGKGHYYSDTEVRHIKEKVRCFKRGTFQEFNHKKTTYEKLKDENERLKGKIQKLETGVR</sequence>
<protein>
    <submittedName>
        <fullName evidence="2">Uncharacterized protein</fullName>
    </submittedName>
</protein>
<dbReference type="STRING" id="1121419.SAMN05443529_11389"/>
<proteinExistence type="predicted"/>
<keyword evidence="1" id="KW-0175">Coiled coil</keyword>
<evidence type="ECO:0000313" key="2">
    <source>
        <dbReference type="EMBL" id="SDH44299.1"/>
    </source>
</evidence>
<accession>A0A1G8CFZ8</accession>
<dbReference type="AlphaFoldDB" id="A0A1G8CFZ8"/>
<gene>
    <name evidence="2" type="ORF">SAMN05443529_11389</name>
</gene>
<evidence type="ECO:0000313" key="3">
    <source>
        <dbReference type="Proteomes" id="UP000198656"/>
    </source>
</evidence>
<dbReference type="EMBL" id="FNCP01000013">
    <property type="protein sequence ID" value="SDH44299.1"/>
    <property type="molecule type" value="Genomic_DNA"/>
</dbReference>
<feature type="coiled-coil region" evidence="1">
    <location>
        <begin position="80"/>
        <end position="107"/>
    </location>
</feature>
<dbReference type="RefSeq" id="WP_092333731.1">
    <property type="nucleotide sequence ID" value="NZ_FNCP01000013.1"/>
</dbReference>
<organism evidence="2 3">
    <name type="scientific">Desulfosporosinus hippei DSM 8344</name>
    <dbReference type="NCBI Taxonomy" id="1121419"/>
    <lineage>
        <taxon>Bacteria</taxon>
        <taxon>Bacillati</taxon>
        <taxon>Bacillota</taxon>
        <taxon>Clostridia</taxon>
        <taxon>Eubacteriales</taxon>
        <taxon>Desulfitobacteriaceae</taxon>
        <taxon>Desulfosporosinus</taxon>
    </lineage>
</organism>
<dbReference type="Proteomes" id="UP000198656">
    <property type="component" value="Unassembled WGS sequence"/>
</dbReference>
<reference evidence="3" key="1">
    <citation type="submission" date="2016-10" db="EMBL/GenBank/DDBJ databases">
        <authorList>
            <person name="Varghese N."/>
            <person name="Submissions S."/>
        </authorList>
    </citation>
    <scope>NUCLEOTIDE SEQUENCE [LARGE SCALE GENOMIC DNA]</scope>
    <source>
        <strain evidence="3">DSM 8344</strain>
    </source>
</reference>
<evidence type="ECO:0000256" key="1">
    <source>
        <dbReference type="SAM" id="Coils"/>
    </source>
</evidence>
<keyword evidence="3" id="KW-1185">Reference proteome</keyword>